<keyword evidence="3 8" id="KW-0812">Transmembrane</keyword>
<comment type="subcellular location">
    <subcellularLocation>
        <location evidence="1">Membrane</location>
        <topology evidence="1">Multi-pass membrane protein</topology>
    </subcellularLocation>
</comment>
<feature type="transmembrane region" description="Helical" evidence="8">
    <location>
        <begin position="310"/>
        <end position="333"/>
    </location>
</feature>
<dbReference type="InterPro" id="IPR036259">
    <property type="entry name" value="MFS_trans_sf"/>
</dbReference>
<dbReference type="Pfam" id="PF00854">
    <property type="entry name" value="PTR2"/>
    <property type="match status" value="3"/>
</dbReference>
<evidence type="ECO:0000313" key="9">
    <source>
        <dbReference type="EMBL" id="KAL3530051.1"/>
    </source>
</evidence>
<protein>
    <submittedName>
        <fullName evidence="9">Uncharacterized protein</fullName>
    </submittedName>
</protein>
<keyword evidence="10" id="KW-1185">Reference proteome</keyword>
<feature type="transmembrane region" description="Helical" evidence="8">
    <location>
        <begin position="345"/>
        <end position="366"/>
    </location>
</feature>
<evidence type="ECO:0000256" key="6">
    <source>
        <dbReference type="ARBA" id="ARBA00044504"/>
    </source>
</evidence>
<feature type="transmembrane region" description="Helical" evidence="8">
    <location>
        <begin position="106"/>
        <end position="123"/>
    </location>
</feature>
<evidence type="ECO:0000256" key="5">
    <source>
        <dbReference type="ARBA" id="ARBA00023136"/>
    </source>
</evidence>
<evidence type="ECO:0000256" key="3">
    <source>
        <dbReference type="ARBA" id="ARBA00022692"/>
    </source>
</evidence>
<evidence type="ECO:0000256" key="2">
    <source>
        <dbReference type="ARBA" id="ARBA00005982"/>
    </source>
</evidence>
<feature type="transmembrane region" description="Helical" evidence="8">
    <location>
        <begin position="58"/>
        <end position="85"/>
    </location>
</feature>
<feature type="transmembrane region" description="Helical" evidence="8">
    <location>
        <begin position="394"/>
        <end position="413"/>
    </location>
</feature>
<dbReference type="EMBL" id="JBJUIK010000004">
    <property type="protein sequence ID" value="KAL3530051.1"/>
    <property type="molecule type" value="Genomic_DNA"/>
</dbReference>
<dbReference type="SUPFAM" id="SSF103473">
    <property type="entry name" value="MFS general substrate transporter"/>
    <property type="match status" value="1"/>
</dbReference>
<comment type="caution">
    <text evidence="9">The sequence shown here is derived from an EMBL/GenBank/DDBJ whole genome shotgun (WGS) entry which is preliminary data.</text>
</comment>
<evidence type="ECO:0000256" key="4">
    <source>
        <dbReference type="ARBA" id="ARBA00022989"/>
    </source>
</evidence>
<dbReference type="GO" id="GO:0016020">
    <property type="term" value="C:membrane"/>
    <property type="evidence" value="ECO:0007669"/>
    <property type="project" value="UniProtKB-SubCell"/>
</dbReference>
<evidence type="ECO:0000256" key="8">
    <source>
        <dbReference type="SAM" id="Phobius"/>
    </source>
</evidence>
<evidence type="ECO:0000313" key="10">
    <source>
        <dbReference type="Proteomes" id="UP001630127"/>
    </source>
</evidence>
<dbReference type="InterPro" id="IPR000109">
    <property type="entry name" value="POT_fam"/>
</dbReference>
<evidence type="ECO:0000256" key="1">
    <source>
        <dbReference type="ARBA" id="ARBA00004141"/>
    </source>
</evidence>
<organism evidence="9 10">
    <name type="scientific">Cinchona calisaya</name>
    <dbReference type="NCBI Taxonomy" id="153742"/>
    <lineage>
        <taxon>Eukaryota</taxon>
        <taxon>Viridiplantae</taxon>
        <taxon>Streptophyta</taxon>
        <taxon>Embryophyta</taxon>
        <taxon>Tracheophyta</taxon>
        <taxon>Spermatophyta</taxon>
        <taxon>Magnoliopsida</taxon>
        <taxon>eudicotyledons</taxon>
        <taxon>Gunneridae</taxon>
        <taxon>Pentapetalae</taxon>
        <taxon>asterids</taxon>
        <taxon>lamiids</taxon>
        <taxon>Gentianales</taxon>
        <taxon>Rubiaceae</taxon>
        <taxon>Cinchonoideae</taxon>
        <taxon>Cinchoneae</taxon>
        <taxon>Cinchona</taxon>
    </lineage>
</organism>
<reference evidence="9 10" key="1">
    <citation type="submission" date="2024-11" db="EMBL/GenBank/DDBJ databases">
        <title>A near-complete genome assembly of Cinchona calisaya.</title>
        <authorList>
            <person name="Lian D.C."/>
            <person name="Zhao X.W."/>
            <person name="Wei L."/>
        </authorList>
    </citation>
    <scope>NUCLEOTIDE SEQUENCE [LARGE SCALE GENOMIC DNA]</scope>
    <source>
        <tissue evidence="9">Nenye</tissue>
    </source>
</reference>
<dbReference type="PANTHER" id="PTHR11654">
    <property type="entry name" value="OLIGOPEPTIDE TRANSPORTER-RELATED"/>
    <property type="match status" value="1"/>
</dbReference>
<sequence length="436" mass="48368">MLEKEGKLQSQTQRYKTQDNNSPRLSGLHLSIRKMGEKYAQSSISSLNKKQGGFRACMFVFVLGALENIGFIANTSTMGLVLFTIHAYLDKLHPCKKSTCVKGGEAIMFYVSICLLALGASGVKGSVPALGADQFNSKDPKGLIAEFIGFVVLVLERPFYCFQPLATSPLIKISQVIVVAIRNRKLSLPENDKELYEIEDKERDVSQEAISHTSQFRSLDKAAVLQQEMSPEPWKVCTVTQVEEVKILTRMLPILARKLTGNPSGFTQLQRVGIGLVPSIISMGIAGMIVVKRRDQALLVPPKKISLFWLSLQCGVFGIAYMLVMAGLMEFFYKEAPKGMRSLATSFALISLSFGYFLSTALVSIVNSITKMASQSKQGWLEAPDLNQNKLEHFYWFLAILSLLNFANCLYWASWYKSKSDANDTHETEANAVNGP</sequence>
<accession>A0ABD3AGG8</accession>
<dbReference type="AlphaFoldDB" id="A0ABD3AGG8"/>
<name>A0ABD3AGG8_9GENT</name>
<gene>
    <name evidence="9" type="ORF">ACH5RR_009373</name>
</gene>
<keyword evidence="4 8" id="KW-1133">Transmembrane helix</keyword>
<feature type="region of interest" description="Disordered" evidence="7">
    <location>
        <begin position="1"/>
        <end position="26"/>
    </location>
</feature>
<feature type="compositionally biased region" description="Polar residues" evidence="7">
    <location>
        <begin position="8"/>
        <end position="24"/>
    </location>
</feature>
<comment type="similarity">
    <text evidence="6">Belongs to the major facilitator superfamily. Phosphate:H(+) symporter (TC 2.A.1.9) family.</text>
</comment>
<dbReference type="Gene3D" id="1.20.1250.20">
    <property type="entry name" value="MFS general substrate transporter like domains"/>
    <property type="match status" value="3"/>
</dbReference>
<keyword evidence="5 8" id="KW-0472">Membrane</keyword>
<comment type="similarity">
    <text evidence="2">Belongs to the major facilitator superfamily. Proton-dependent oligopeptide transporter (POT/PTR) (TC 2.A.17) family.</text>
</comment>
<proteinExistence type="inferred from homology"/>
<feature type="transmembrane region" description="Helical" evidence="8">
    <location>
        <begin position="272"/>
        <end position="290"/>
    </location>
</feature>
<dbReference type="Proteomes" id="UP001630127">
    <property type="component" value="Unassembled WGS sequence"/>
</dbReference>
<evidence type="ECO:0000256" key="7">
    <source>
        <dbReference type="SAM" id="MobiDB-lite"/>
    </source>
</evidence>